<dbReference type="AlphaFoldDB" id="A0A1N7QCM6"/>
<proteinExistence type="predicted"/>
<dbReference type="RefSeq" id="WP_076486351.1">
    <property type="nucleotide sequence ID" value="NZ_FTOG01000016.1"/>
</dbReference>
<sequence>MSRNPITAKISETPTAQVQRELAFAKLHSPFDLLLKVRAAILQRCAEQHGRTLAVLEKALEGGAA</sequence>
<accession>A0A1N7QCM6</accession>
<gene>
    <name evidence="1" type="ORF">SAMN05421580_1162</name>
</gene>
<dbReference type="Proteomes" id="UP000186221">
    <property type="component" value="Unassembled WGS sequence"/>
</dbReference>
<evidence type="ECO:0000313" key="1">
    <source>
        <dbReference type="EMBL" id="SIT20625.1"/>
    </source>
</evidence>
<organism evidence="1 2">
    <name type="scientific">Rhodobacter aestuarii</name>
    <dbReference type="NCBI Taxonomy" id="453582"/>
    <lineage>
        <taxon>Bacteria</taxon>
        <taxon>Pseudomonadati</taxon>
        <taxon>Pseudomonadota</taxon>
        <taxon>Alphaproteobacteria</taxon>
        <taxon>Rhodobacterales</taxon>
        <taxon>Rhodobacter group</taxon>
        <taxon>Rhodobacter</taxon>
    </lineage>
</organism>
<dbReference type="EMBL" id="FTOG01000016">
    <property type="protein sequence ID" value="SIT20625.1"/>
    <property type="molecule type" value="Genomic_DNA"/>
</dbReference>
<protein>
    <submittedName>
        <fullName evidence="1">Uncharacterized protein</fullName>
    </submittedName>
</protein>
<name>A0A1N7QCM6_9RHOB</name>
<keyword evidence="2" id="KW-1185">Reference proteome</keyword>
<dbReference type="STRING" id="453582.SAMN05421580_1162"/>
<evidence type="ECO:0000313" key="2">
    <source>
        <dbReference type="Proteomes" id="UP000186221"/>
    </source>
</evidence>
<reference evidence="2" key="1">
    <citation type="submission" date="2017-01" db="EMBL/GenBank/DDBJ databases">
        <authorList>
            <person name="Varghese N."/>
            <person name="Submissions S."/>
        </authorList>
    </citation>
    <scope>NUCLEOTIDE SEQUENCE [LARGE SCALE GENOMIC DNA]</scope>
    <source>
        <strain evidence="2">DSM 19945</strain>
    </source>
</reference>